<dbReference type="EC" id="2.1.1.198" evidence="6"/>
<dbReference type="AlphaFoldDB" id="U3GXI4"/>
<dbReference type="GO" id="GO:0070677">
    <property type="term" value="F:rRNA (cytosine-2'-O-)-methyltransferase activity"/>
    <property type="evidence" value="ECO:0007669"/>
    <property type="project" value="UniProtKB-UniRule"/>
</dbReference>
<keyword evidence="4 6" id="KW-0808">Transferase</keyword>
<dbReference type="InterPro" id="IPR018063">
    <property type="entry name" value="SAM_MeTrfase_RsmI_CS"/>
</dbReference>
<dbReference type="PANTHER" id="PTHR46111:SF1">
    <property type="entry name" value="RIBOSOMAL RNA SMALL SUBUNIT METHYLTRANSFERASE I"/>
    <property type="match status" value="1"/>
</dbReference>
<evidence type="ECO:0000256" key="5">
    <source>
        <dbReference type="ARBA" id="ARBA00022691"/>
    </source>
</evidence>
<comment type="catalytic activity">
    <reaction evidence="6">
        <text>cytidine(1402) in 16S rRNA + S-adenosyl-L-methionine = 2'-O-methylcytidine(1402) in 16S rRNA + S-adenosyl-L-homocysteine + H(+)</text>
        <dbReference type="Rhea" id="RHEA:42924"/>
        <dbReference type="Rhea" id="RHEA-COMP:10285"/>
        <dbReference type="Rhea" id="RHEA-COMP:10286"/>
        <dbReference type="ChEBI" id="CHEBI:15378"/>
        <dbReference type="ChEBI" id="CHEBI:57856"/>
        <dbReference type="ChEBI" id="CHEBI:59789"/>
        <dbReference type="ChEBI" id="CHEBI:74495"/>
        <dbReference type="ChEBI" id="CHEBI:82748"/>
        <dbReference type="EC" id="2.1.1.198"/>
    </reaction>
</comment>
<reference evidence="8 9" key="1">
    <citation type="journal article" date="2013" name="Genome Announc.">
        <title>Whole-Genome Sequence of the Clinical Strain Corynebacterium argentoratense DSM 44202, Isolated from a Human Throat Specimen.</title>
        <authorList>
            <person name="Bomholt C."/>
            <person name="Glaub A."/>
            <person name="Gravermann K."/>
            <person name="Albersmeier A."/>
            <person name="Brinkrolf K."/>
            <person name="Ruckert C."/>
            <person name="Tauch A."/>
        </authorList>
    </citation>
    <scope>NUCLEOTIDE SEQUENCE [LARGE SCALE GENOMIC DNA]</scope>
    <source>
        <strain evidence="8">DSM 44202</strain>
    </source>
</reference>
<dbReference type="HOGENOM" id="CLU_044779_0_0_11"/>
<evidence type="ECO:0000256" key="2">
    <source>
        <dbReference type="ARBA" id="ARBA00022552"/>
    </source>
</evidence>
<keyword evidence="9" id="KW-1185">Reference proteome</keyword>
<dbReference type="eggNOG" id="COG0313">
    <property type="taxonomic scope" value="Bacteria"/>
</dbReference>
<name>U3GXI4_9CORY</name>
<keyword evidence="5 6" id="KW-0949">S-adenosyl-L-methionine</keyword>
<evidence type="ECO:0000256" key="1">
    <source>
        <dbReference type="ARBA" id="ARBA00022490"/>
    </source>
</evidence>
<keyword evidence="3 6" id="KW-0489">Methyltransferase</keyword>
<dbReference type="CDD" id="cd11648">
    <property type="entry name" value="RsmI"/>
    <property type="match status" value="1"/>
</dbReference>
<dbReference type="Proteomes" id="UP000016943">
    <property type="component" value="Chromosome"/>
</dbReference>
<dbReference type="FunFam" id="3.30.950.10:FF:000002">
    <property type="entry name" value="Ribosomal RNA small subunit methyltransferase I"/>
    <property type="match status" value="1"/>
</dbReference>
<evidence type="ECO:0000256" key="3">
    <source>
        <dbReference type="ARBA" id="ARBA00022603"/>
    </source>
</evidence>
<keyword evidence="1 6" id="KW-0963">Cytoplasm</keyword>
<dbReference type="EMBL" id="CP006365">
    <property type="protein sequence ID" value="AGU14731.1"/>
    <property type="molecule type" value="Genomic_DNA"/>
</dbReference>
<dbReference type="InterPro" id="IPR014776">
    <property type="entry name" value="4pyrrole_Mease_sub2"/>
</dbReference>
<dbReference type="InterPro" id="IPR000878">
    <property type="entry name" value="4pyrrol_Mease"/>
</dbReference>
<comment type="function">
    <text evidence="6">Catalyzes the 2'-O-methylation of the ribose of cytidine 1402 (C1402) in 16S rRNA.</text>
</comment>
<keyword evidence="2 6" id="KW-0698">rRNA processing</keyword>
<dbReference type="GO" id="GO:0005737">
    <property type="term" value="C:cytoplasm"/>
    <property type="evidence" value="ECO:0007669"/>
    <property type="project" value="UniProtKB-SubCell"/>
</dbReference>
<dbReference type="Pfam" id="PF00590">
    <property type="entry name" value="TP_methylase"/>
    <property type="match status" value="1"/>
</dbReference>
<dbReference type="InterPro" id="IPR035996">
    <property type="entry name" value="4pyrrol_Methylase_sf"/>
</dbReference>
<gene>
    <name evidence="6" type="primary">rsmI</name>
    <name evidence="8" type="ORF">CARG_02895</name>
</gene>
<dbReference type="PATRIC" id="fig|1348662.3.peg.568"/>
<evidence type="ECO:0000259" key="7">
    <source>
        <dbReference type="Pfam" id="PF00590"/>
    </source>
</evidence>
<dbReference type="Gene3D" id="3.30.950.10">
    <property type="entry name" value="Methyltransferase, Cobalt-precorrin-4 Transmethylase, Domain 2"/>
    <property type="match status" value="1"/>
</dbReference>
<organism evidence="8 9">
    <name type="scientific">Corynebacterium argentoratense DSM 44202</name>
    <dbReference type="NCBI Taxonomy" id="1348662"/>
    <lineage>
        <taxon>Bacteria</taxon>
        <taxon>Bacillati</taxon>
        <taxon>Actinomycetota</taxon>
        <taxon>Actinomycetes</taxon>
        <taxon>Mycobacteriales</taxon>
        <taxon>Corynebacteriaceae</taxon>
        <taxon>Corynebacterium</taxon>
    </lineage>
</organism>
<comment type="subcellular location">
    <subcellularLocation>
        <location evidence="6">Cytoplasm</location>
    </subcellularLocation>
</comment>
<dbReference type="HAMAP" id="MF_01877">
    <property type="entry name" value="16SrRNA_methyltr_I"/>
    <property type="match status" value="1"/>
</dbReference>
<evidence type="ECO:0000256" key="6">
    <source>
        <dbReference type="HAMAP-Rule" id="MF_01877"/>
    </source>
</evidence>
<dbReference type="PROSITE" id="PS01296">
    <property type="entry name" value="RSMI"/>
    <property type="match status" value="1"/>
</dbReference>
<dbReference type="Gene3D" id="3.40.1010.10">
    <property type="entry name" value="Cobalt-precorrin-4 Transmethylase, Domain 1"/>
    <property type="match status" value="1"/>
</dbReference>
<comment type="similarity">
    <text evidence="6">Belongs to the methyltransferase superfamily. RsmI family.</text>
</comment>
<dbReference type="KEGG" id="caz:CARG_02895"/>
<sequence>MLVGMISDDAPAAATLEDGYVLGVVVAGTPLGNAGDASPRLQRALAVADVIAAEDTRRTRALCDALGVVPRGKIVSNFDHNEASRVEGLLEVARSGMVLVVSDAGMPVVSDPGFPLVEAAHDAGIRVSSVPGPSAVTTALALCGLRVGHFAFDGFAPRKPGARRAWLESLRGERRAVCFFESPHRIASTLDDAASVLGEQRRVAVCRELTKAFEEVKRGSLGEVAAWAQGGVRGEITVVLEGAAASAQPVGEDELAACVEEVERLVASGERLKSACAWVAERVGGVSKKQLYEAVLLARSEG</sequence>
<dbReference type="PANTHER" id="PTHR46111">
    <property type="entry name" value="RIBOSOMAL RNA SMALL SUBUNIT METHYLTRANSFERASE I"/>
    <property type="match status" value="1"/>
</dbReference>
<dbReference type="InterPro" id="IPR008189">
    <property type="entry name" value="rRNA_ssu_MeTfrase_I"/>
</dbReference>
<proteinExistence type="inferred from homology"/>
<dbReference type="PIRSF" id="PIRSF005917">
    <property type="entry name" value="MTase_YraL"/>
    <property type="match status" value="1"/>
</dbReference>
<accession>U3GXI4</accession>
<dbReference type="SUPFAM" id="SSF53790">
    <property type="entry name" value="Tetrapyrrole methylase"/>
    <property type="match status" value="1"/>
</dbReference>
<dbReference type="NCBIfam" id="TIGR00096">
    <property type="entry name" value="16S rRNA (cytidine(1402)-2'-O)-methyltransferase"/>
    <property type="match status" value="1"/>
</dbReference>
<dbReference type="InterPro" id="IPR014777">
    <property type="entry name" value="4pyrrole_Mease_sub1"/>
</dbReference>
<evidence type="ECO:0000313" key="8">
    <source>
        <dbReference type="EMBL" id="AGU14731.1"/>
    </source>
</evidence>
<feature type="domain" description="Tetrapyrrole methylase" evidence="7">
    <location>
        <begin position="24"/>
        <end position="224"/>
    </location>
</feature>
<evidence type="ECO:0000256" key="4">
    <source>
        <dbReference type="ARBA" id="ARBA00022679"/>
    </source>
</evidence>
<evidence type="ECO:0000313" key="9">
    <source>
        <dbReference type="Proteomes" id="UP000016943"/>
    </source>
</evidence>
<dbReference type="STRING" id="1348662.CARG_02895"/>
<protein>
    <recommendedName>
        <fullName evidence="6">Ribosomal RNA small subunit methyltransferase I</fullName>
        <ecNumber evidence="6">2.1.1.198</ecNumber>
    </recommendedName>
    <alternativeName>
        <fullName evidence="6">16S rRNA 2'-O-ribose C1402 methyltransferase</fullName>
    </alternativeName>
    <alternativeName>
        <fullName evidence="6">rRNA (cytidine-2'-O-)-methyltransferase RsmI</fullName>
    </alternativeName>
</protein>